<dbReference type="NCBIfam" id="NF005232">
    <property type="entry name" value="PRK06733.1"/>
    <property type="match status" value="1"/>
</dbReference>
<dbReference type="Proteomes" id="UP000281915">
    <property type="component" value="Unassembled WGS sequence"/>
</dbReference>
<dbReference type="AlphaFoldDB" id="A0A3M8CSM1"/>
<sequence length="159" mass="17470">MIEKGGYHTMSKQIPQELSQEQMDFMNDKPLILLSTIDAESNTPNTSAISWVKAHTPTTIRFAVTNNSRTAANVKANPRVSLTMIALGTVYSIVGEAHILEDKIEGIAMPLSKIEVRIEGVFESMFWGAAITQNPAYEKTMNIDKAIALDNQVFAALLS</sequence>
<protein>
    <recommendedName>
        <fullName evidence="1">Pyridoxamine 5'-phosphate oxidase N-terminal domain-containing protein</fullName>
    </recommendedName>
</protein>
<dbReference type="Gene3D" id="2.30.110.10">
    <property type="entry name" value="Electron Transport, Fmn-binding Protein, Chain A"/>
    <property type="match status" value="1"/>
</dbReference>
<dbReference type="InterPro" id="IPR012349">
    <property type="entry name" value="Split_barrel_FMN-bd"/>
</dbReference>
<name>A0A3M8CSM1_9BACL</name>
<dbReference type="Pfam" id="PF01243">
    <property type="entry name" value="PNPOx_N"/>
    <property type="match status" value="1"/>
</dbReference>
<organism evidence="2 3">
    <name type="scientific">Brevibacillus panacihumi</name>
    <dbReference type="NCBI Taxonomy" id="497735"/>
    <lineage>
        <taxon>Bacteria</taxon>
        <taxon>Bacillati</taxon>
        <taxon>Bacillota</taxon>
        <taxon>Bacilli</taxon>
        <taxon>Bacillales</taxon>
        <taxon>Paenibacillaceae</taxon>
        <taxon>Brevibacillus</taxon>
    </lineage>
</organism>
<dbReference type="InterPro" id="IPR011576">
    <property type="entry name" value="Pyridox_Oxase_N"/>
</dbReference>
<comment type="caution">
    <text evidence="2">The sequence shown here is derived from an EMBL/GenBank/DDBJ whole genome shotgun (WGS) entry which is preliminary data.</text>
</comment>
<gene>
    <name evidence="2" type="ORF">EDM58_11035</name>
</gene>
<evidence type="ECO:0000259" key="1">
    <source>
        <dbReference type="Pfam" id="PF01243"/>
    </source>
</evidence>
<proteinExistence type="predicted"/>
<dbReference type="SUPFAM" id="SSF50475">
    <property type="entry name" value="FMN-binding split barrel"/>
    <property type="match status" value="1"/>
</dbReference>
<evidence type="ECO:0000313" key="2">
    <source>
        <dbReference type="EMBL" id="RNB78628.1"/>
    </source>
</evidence>
<reference evidence="2 3" key="1">
    <citation type="submission" date="2018-10" db="EMBL/GenBank/DDBJ databases">
        <title>Phylogenomics of Brevibacillus.</title>
        <authorList>
            <person name="Dunlap C."/>
        </authorList>
    </citation>
    <scope>NUCLEOTIDE SEQUENCE [LARGE SCALE GENOMIC DNA]</scope>
    <source>
        <strain evidence="2 3">JCM 15085</strain>
    </source>
</reference>
<evidence type="ECO:0000313" key="3">
    <source>
        <dbReference type="Proteomes" id="UP000281915"/>
    </source>
</evidence>
<accession>A0A3M8CSM1</accession>
<feature type="domain" description="Pyridoxamine 5'-phosphate oxidase N-terminal" evidence="1">
    <location>
        <begin position="19"/>
        <end position="103"/>
    </location>
</feature>
<dbReference type="EMBL" id="RHHT01000023">
    <property type="protein sequence ID" value="RNB78628.1"/>
    <property type="molecule type" value="Genomic_DNA"/>
</dbReference>